<organism evidence="6 7">
    <name type="scientific">Mammaliicoccus stepanovicii</name>
    <dbReference type="NCBI Taxonomy" id="643214"/>
    <lineage>
        <taxon>Bacteria</taxon>
        <taxon>Bacillati</taxon>
        <taxon>Bacillota</taxon>
        <taxon>Bacilli</taxon>
        <taxon>Bacillales</taxon>
        <taxon>Staphylococcaceae</taxon>
        <taxon>Mammaliicoccus</taxon>
    </lineage>
</organism>
<dbReference type="GO" id="GO:0030272">
    <property type="term" value="F:5-formyltetrahydrofolate cyclo-ligase activity"/>
    <property type="evidence" value="ECO:0007669"/>
    <property type="project" value="UniProtKB-EC"/>
</dbReference>
<keyword evidence="5" id="KW-0479">Metal-binding</keyword>
<keyword evidence="3 4" id="KW-0067">ATP-binding</keyword>
<proteinExistence type="inferred from homology"/>
<dbReference type="AlphaFoldDB" id="A0A239Z5E9"/>
<accession>A0A239Z5E9</accession>
<dbReference type="SUPFAM" id="SSF100950">
    <property type="entry name" value="NagB/RpiA/CoA transferase-like"/>
    <property type="match status" value="1"/>
</dbReference>
<evidence type="ECO:0000256" key="2">
    <source>
        <dbReference type="ARBA" id="ARBA00022741"/>
    </source>
</evidence>
<feature type="binding site" evidence="4">
    <location>
        <begin position="4"/>
        <end position="8"/>
    </location>
    <ligand>
        <name>ATP</name>
        <dbReference type="ChEBI" id="CHEBI:30616"/>
    </ligand>
</feature>
<dbReference type="PANTHER" id="PTHR23407">
    <property type="entry name" value="ATPASE INHIBITOR/5-FORMYLTETRAHYDROFOLATE CYCLO-LIGASE"/>
    <property type="match status" value="1"/>
</dbReference>
<dbReference type="InterPro" id="IPR037171">
    <property type="entry name" value="NagB/RpiA_transferase-like"/>
</dbReference>
<dbReference type="PIRSF" id="PIRSF006806">
    <property type="entry name" value="FTHF_cligase"/>
    <property type="match status" value="1"/>
</dbReference>
<name>A0A239Z5E9_9STAP</name>
<dbReference type="EMBL" id="LT906462">
    <property type="protein sequence ID" value="SNV66529.1"/>
    <property type="molecule type" value="Genomic_DNA"/>
</dbReference>
<comment type="cofactor">
    <cofactor evidence="5">
        <name>Mg(2+)</name>
        <dbReference type="ChEBI" id="CHEBI:18420"/>
    </cofactor>
</comment>
<dbReference type="InterPro" id="IPR024185">
    <property type="entry name" value="FTHF_cligase-like_sf"/>
</dbReference>
<dbReference type="Gene3D" id="3.40.50.10420">
    <property type="entry name" value="NagB/RpiA/CoA transferase-like"/>
    <property type="match status" value="1"/>
</dbReference>
<keyword evidence="6" id="KW-0436">Ligase</keyword>
<evidence type="ECO:0000313" key="7">
    <source>
        <dbReference type="Proteomes" id="UP000242084"/>
    </source>
</evidence>
<sequence length="184" mass="21379">MNDKKTLRKEILTQMKQQPKLVKDNYDQDIYTQLFSHKHFQSANSVALVLSMEHEVNTRPIIDVLLKNHKKVFVPSTNYETKQMKFQLLQDLESIDVDEKGIQFVNQETEYSDEIDLIIVPGVVFNEEGYRIGYGGGYYDKYLSQYNGHTISLAYPFQLNTFIPESHDIAVQEIIIPNEINGEE</sequence>
<protein>
    <recommendedName>
        <fullName evidence="5">5-formyltetrahydrofolate cyclo-ligase</fullName>
        <ecNumber evidence="5">6.3.3.2</ecNumber>
    </recommendedName>
</protein>
<dbReference type="NCBIfam" id="TIGR02727">
    <property type="entry name" value="MTHFS_bact"/>
    <property type="match status" value="1"/>
</dbReference>
<evidence type="ECO:0000256" key="3">
    <source>
        <dbReference type="ARBA" id="ARBA00022840"/>
    </source>
</evidence>
<dbReference type="KEGG" id="sste:SAMEA4384403_1221"/>
<gene>
    <name evidence="6" type="primary">yqgN</name>
    <name evidence="6" type="ORF">SAMEA4384403_01221</name>
</gene>
<comment type="catalytic activity">
    <reaction evidence="5">
        <text>(6S)-5-formyl-5,6,7,8-tetrahydrofolate + ATP = (6R)-5,10-methenyltetrahydrofolate + ADP + phosphate</text>
        <dbReference type="Rhea" id="RHEA:10488"/>
        <dbReference type="ChEBI" id="CHEBI:30616"/>
        <dbReference type="ChEBI" id="CHEBI:43474"/>
        <dbReference type="ChEBI" id="CHEBI:57455"/>
        <dbReference type="ChEBI" id="CHEBI:57457"/>
        <dbReference type="ChEBI" id="CHEBI:456216"/>
        <dbReference type="EC" id="6.3.3.2"/>
    </reaction>
</comment>
<keyword evidence="5" id="KW-0460">Magnesium</keyword>
<evidence type="ECO:0000256" key="1">
    <source>
        <dbReference type="ARBA" id="ARBA00010638"/>
    </source>
</evidence>
<dbReference type="GO" id="GO:0009396">
    <property type="term" value="P:folic acid-containing compound biosynthetic process"/>
    <property type="evidence" value="ECO:0007669"/>
    <property type="project" value="TreeGrafter"/>
</dbReference>
<reference evidence="6 7" key="1">
    <citation type="submission" date="2017-06" db="EMBL/GenBank/DDBJ databases">
        <authorList>
            <consortium name="Pathogen Informatics"/>
        </authorList>
    </citation>
    <scope>NUCLEOTIDE SEQUENCE [LARGE SCALE GENOMIC DNA]</scope>
    <source>
        <strain evidence="6 7">NCTC13839</strain>
    </source>
</reference>
<keyword evidence="7" id="KW-1185">Reference proteome</keyword>
<keyword evidence="2 4" id="KW-0547">Nucleotide-binding</keyword>
<comment type="similarity">
    <text evidence="1 5">Belongs to the 5-formyltetrahydrofolate cyclo-ligase family.</text>
</comment>
<evidence type="ECO:0000256" key="5">
    <source>
        <dbReference type="RuleBase" id="RU361279"/>
    </source>
</evidence>
<feature type="binding site" evidence="4">
    <location>
        <position position="55"/>
    </location>
    <ligand>
        <name>substrate</name>
    </ligand>
</feature>
<dbReference type="RefSeq" id="WP_095087802.1">
    <property type="nucleotide sequence ID" value="NZ_BMDM01000002.1"/>
</dbReference>
<feature type="binding site" evidence="4">
    <location>
        <begin position="131"/>
        <end position="139"/>
    </location>
    <ligand>
        <name>ATP</name>
        <dbReference type="ChEBI" id="CHEBI:30616"/>
    </ligand>
</feature>
<dbReference type="GO" id="GO:0035999">
    <property type="term" value="P:tetrahydrofolate interconversion"/>
    <property type="evidence" value="ECO:0007669"/>
    <property type="project" value="TreeGrafter"/>
</dbReference>
<feature type="binding site" evidence="4">
    <location>
        <position position="50"/>
    </location>
    <ligand>
        <name>substrate</name>
    </ligand>
</feature>
<dbReference type="Pfam" id="PF01812">
    <property type="entry name" value="5-FTHF_cyc-lig"/>
    <property type="match status" value="1"/>
</dbReference>
<evidence type="ECO:0000313" key="6">
    <source>
        <dbReference type="EMBL" id="SNV66529.1"/>
    </source>
</evidence>
<evidence type="ECO:0000256" key="4">
    <source>
        <dbReference type="PIRSR" id="PIRSR006806-1"/>
    </source>
</evidence>
<dbReference type="Proteomes" id="UP000242084">
    <property type="component" value="Chromosome 1"/>
</dbReference>
<dbReference type="PANTHER" id="PTHR23407:SF1">
    <property type="entry name" value="5-FORMYLTETRAHYDROFOLATE CYCLO-LIGASE"/>
    <property type="match status" value="1"/>
</dbReference>
<dbReference type="OrthoDB" id="9801938at2"/>
<dbReference type="EC" id="6.3.3.2" evidence="5"/>
<dbReference type="InterPro" id="IPR002698">
    <property type="entry name" value="FTHF_cligase"/>
</dbReference>
<dbReference type="GO" id="GO:0005524">
    <property type="term" value="F:ATP binding"/>
    <property type="evidence" value="ECO:0007669"/>
    <property type="project" value="UniProtKB-KW"/>
</dbReference>
<dbReference type="GO" id="GO:0046872">
    <property type="term" value="F:metal ion binding"/>
    <property type="evidence" value="ECO:0007669"/>
    <property type="project" value="UniProtKB-KW"/>
</dbReference>